<name>A0A6L8W3L0_9PROT</name>
<dbReference type="GO" id="GO:0003995">
    <property type="term" value="F:acyl-CoA dehydrogenase activity"/>
    <property type="evidence" value="ECO:0007669"/>
    <property type="project" value="TreeGrafter"/>
</dbReference>
<evidence type="ECO:0000256" key="4">
    <source>
        <dbReference type="ARBA" id="ARBA00022827"/>
    </source>
</evidence>
<evidence type="ECO:0000313" key="10">
    <source>
        <dbReference type="Proteomes" id="UP000476030"/>
    </source>
</evidence>
<proteinExistence type="inferred from homology"/>
<keyword evidence="10" id="KW-1185">Reference proteome</keyword>
<comment type="similarity">
    <text evidence="2 5">Belongs to the acyl-CoA dehydrogenase family.</text>
</comment>
<keyword evidence="5" id="KW-0560">Oxidoreductase</keyword>
<dbReference type="AlphaFoldDB" id="A0A6L8W3L0"/>
<accession>A0A6L8W3L0</accession>
<comment type="caution">
    <text evidence="9">The sequence shown here is derived from an EMBL/GenBank/DDBJ whole genome shotgun (WGS) entry which is preliminary data.</text>
</comment>
<dbReference type="SUPFAM" id="SSF47203">
    <property type="entry name" value="Acyl-CoA dehydrogenase C-terminal domain-like"/>
    <property type="match status" value="1"/>
</dbReference>
<evidence type="ECO:0000256" key="3">
    <source>
        <dbReference type="ARBA" id="ARBA00022630"/>
    </source>
</evidence>
<dbReference type="PANTHER" id="PTHR43884:SF12">
    <property type="entry name" value="ISOVALERYL-COA DEHYDROGENASE, MITOCHONDRIAL-RELATED"/>
    <property type="match status" value="1"/>
</dbReference>
<dbReference type="InterPro" id="IPR009100">
    <property type="entry name" value="AcylCoA_DH/oxidase_NM_dom_sf"/>
</dbReference>
<dbReference type="Proteomes" id="UP000476030">
    <property type="component" value="Unassembled WGS sequence"/>
</dbReference>
<comment type="cofactor">
    <cofactor evidence="1 5">
        <name>FAD</name>
        <dbReference type="ChEBI" id="CHEBI:57692"/>
    </cofactor>
</comment>
<dbReference type="InterPro" id="IPR036250">
    <property type="entry name" value="AcylCo_DH-like_C"/>
</dbReference>
<dbReference type="PANTHER" id="PTHR43884">
    <property type="entry name" value="ACYL-COA DEHYDROGENASE"/>
    <property type="match status" value="1"/>
</dbReference>
<feature type="domain" description="Acyl-CoA oxidase/dehydrogenase middle" evidence="7">
    <location>
        <begin position="123"/>
        <end position="220"/>
    </location>
</feature>
<evidence type="ECO:0000256" key="1">
    <source>
        <dbReference type="ARBA" id="ARBA00001974"/>
    </source>
</evidence>
<dbReference type="FunFam" id="1.20.140.10:FF:000012">
    <property type="entry name" value="Acyl-CoA dehydrogenase fadE12"/>
    <property type="match status" value="1"/>
</dbReference>
<evidence type="ECO:0000259" key="7">
    <source>
        <dbReference type="Pfam" id="PF02770"/>
    </source>
</evidence>
<evidence type="ECO:0000256" key="5">
    <source>
        <dbReference type="RuleBase" id="RU362125"/>
    </source>
</evidence>
<keyword evidence="3 5" id="KW-0285">Flavoprotein</keyword>
<dbReference type="InterPro" id="IPR046373">
    <property type="entry name" value="Acyl-CoA_Oxase/DH_mid-dom_sf"/>
</dbReference>
<dbReference type="InterPro" id="IPR013786">
    <property type="entry name" value="AcylCoA_DH/ox_N"/>
</dbReference>
<feature type="domain" description="Acyl-CoA dehydrogenase/oxidase N-terminal" evidence="8">
    <location>
        <begin position="6"/>
        <end position="119"/>
    </location>
</feature>
<keyword evidence="4 5" id="KW-0274">FAD</keyword>
<evidence type="ECO:0000256" key="2">
    <source>
        <dbReference type="ARBA" id="ARBA00009347"/>
    </source>
</evidence>
<dbReference type="Pfam" id="PF02771">
    <property type="entry name" value="Acyl-CoA_dh_N"/>
    <property type="match status" value="1"/>
</dbReference>
<dbReference type="Gene3D" id="1.10.540.10">
    <property type="entry name" value="Acyl-CoA dehydrogenase/oxidase, N-terminal domain"/>
    <property type="match status" value="1"/>
</dbReference>
<gene>
    <name evidence="9" type="ORF">GQE98_00305</name>
</gene>
<feature type="domain" description="Acyl-CoA dehydrogenase/oxidase C-terminal" evidence="6">
    <location>
        <begin position="233"/>
        <end position="366"/>
    </location>
</feature>
<dbReference type="EMBL" id="WTUW01000001">
    <property type="protein sequence ID" value="MZR29064.1"/>
    <property type="molecule type" value="Genomic_DNA"/>
</dbReference>
<evidence type="ECO:0000259" key="8">
    <source>
        <dbReference type="Pfam" id="PF02771"/>
    </source>
</evidence>
<dbReference type="InterPro" id="IPR037069">
    <property type="entry name" value="AcylCoA_DH/ox_N_sf"/>
</dbReference>
<dbReference type="InterPro" id="IPR009075">
    <property type="entry name" value="AcylCo_DH/oxidase_C"/>
</dbReference>
<dbReference type="SUPFAM" id="SSF56645">
    <property type="entry name" value="Acyl-CoA dehydrogenase NM domain-like"/>
    <property type="match status" value="1"/>
</dbReference>
<organism evidence="9 10">
    <name type="scientific">Sneathiella litorea</name>
    <dbReference type="NCBI Taxonomy" id="2606216"/>
    <lineage>
        <taxon>Bacteria</taxon>
        <taxon>Pseudomonadati</taxon>
        <taxon>Pseudomonadota</taxon>
        <taxon>Alphaproteobacteria</taxon>
        <taxon>Sneathiellales</taxon>
        <taxon>Sneathiellaceae</taxon>
        <taxon>Sneathiella</taxon>
    </lineage>
</organism>
<dbReference type="GO" id="GO:0050660">
    <property type="term" value="F:flavin adenine dinucleotide binding"/>
    <property type="evidence" value="ECO:0007669"/>
    <property type="project" value="InterPro"/>
</dbReference>
<sequence length="388" mass="42618">MDFTLTEEQHAIVENVAALCARFDDSYWRERDRTGEFPFDFHAAMAEAGWLGITMPEEFGGAGLGVVEAALMMHTVAKSSGGMSAASAIHINIFGPHPIVVFGNEDQKNRWLPSLIKGEVKTCFGVTEPNAGLNTTALETRAEKTSDGYLVNGRKIWTTTGQEADKILLLARTTPKEKCAKATDGLSIFYTDMNRDHMDVRIIDKMGRKAVDSNEVFIDNLPVPEEDLIGEEGKGFYYLLHSLNPERVLVGMEAIGLGMNALSRASKYAREREVFGRPIGMNQSIQHPLAENWMELEAAYLMAMKAASNYDAGLEAGVYANAAKYLGGEAGFKACTQAVMTHGGMGYAKEFTVERLMREVMICRIAPVSPQLVLCYVAEKALGMPKSY</sequence>
<evidence type="ECO:0000313" key="9">
    <source>
        <dbReference type="EMBL" id="MZR29064.1"/>
    </source>
</evidence>
<dbReference type="Gene3D" id="1.20.140.10">
    <property type="entry name" value="Butyryl-CoA Dehydrogenase, subunit A, domain 3"/>
    <property type="match status" value="1"/>
</dbReference>
<protein>
    <submittedName>
        <fullName evidence="9">Acyl-CoA dehydrogenase</fullName>
    </submittedName>
</protein>
<dbReference type="InterPro" id="IPR006091">
    <property type="entry name" value="Acyl-CoA_Oxase/DH_mid-dom"/>
</dbReference>
<dbReference type="RefSeq" id="WP_161313558.1">
    <property type="nucleotide sequence ID" value="NZ_WTUW01000001.1"/>
</dbReference>
<dbReference type="Pfam" id="PF02770">
    <property type="entry name" value="Acyl-CoA_dh_M"/>
    <property type="match status" value="1"/>
</dbReference>
<evidence type="ECO:0000259" key="6">
    <source>
        <dbReference type="Pfam" id="PF00441"/>
    </source>
</evidence>
<dbReference type="Pfam" id="PF00441">
    <property type="entry name" value="Acyl-CoA_dh_1"/>
    <property type="match status" value="1"/>
</dbReference>
<dbReference type="Gene3D" id="2.40.110.10">
    <property type="entry name" value="Butyryl-CoA Dehydrogenase, subunit A, domain 2"/>
    <property type="match status" value="1"/>
</dbReference>
<reference evidence="9 10" key="1">
    <citation type="submission" date="2019-12" db="EMBL/GenBank/DDBJ databases">
        <title>Snethiella sp. nov. sp. isolated from sea sand.</title>
        <authorList>
            <person name="Kim J."/>
            <person name="Jeong S.E."/>
            <person name="Jung H.S."/>
            <person name="Jeon C.O."/>
        </authorList>
    </citation>
    <scope>NUCLEOTIDE SEQUENCE [LARGE SCALE GENOMIC DNA]</scope>
    <source>
        <strain evidence="9 10">DP05</strain>
    </source>
</reference>